<dbReference type="PANTHER" id="PTHR46186:SF12">
    <property type="entry name" value="CYSTATIN C (AMYLOID ANGIOPATHY AND CEREBRAL HEMORRHAGE)-RELATED"/>
    <property type="match status" value="1"/>
</dbReference>
<dbReference type="SUPFAM" id="SSF54403">
    <property type="entry name" value="Cystatin/monellin"/>
    <property type="match status" value="1"/>
</dbReference>
<comment type="similarity">
    <text evidence="1">Belongs to the cystatin family.</text>
</comment>
<dbReference type="InterPro" id="IPR046350">
    <property type="entry name" value="Cystatin_sf"/>
</dbReference>
<dbReference type="Ensembl" id="ENSLBET00000011162.1">
    <property type="protein sequence ID" value="ENSLBEP00000010594.1"/>
    <property type="gene ID" value="ENSLBEG00000008189.1"/>
</dbReference>
<dbReference type="GO" id="GO:0031982">
    <property type="term" value="C:vesicle"/>
    <property type="evidence" value="ECO:0007669"/>
    <property type="project" value="TreeGrafter"/>
</dbReference>
<dbReference type="Pfam" id="PF00031">
    <property type="entry name" value="Cystatin"/>
    <property type="match status" value="1"/>
</dbReference>
<evidence type="ECO:0000256" key="1">
    <source>
        <dbReference type="ARBA" id="ARBA00009403"/>
    </source>
</evidence>
<dbReference type="Proteomes" id="UP000261660">
    <property type="component" value="Unplaced"/>
</dbReference>
<keyword evidence="3" id="KW-0732">Signal</keyword>
<evidence type="ECO:0000313" key="6">
    <source>
        <dbReference type="Proteomes" id="UP000261660"/>
    </source>
</evidence>
<dbReference type="Gene3D" id="3.10.450.10">
    <property type="match status" value="1"/>
</dbReference>
<accession>A0A3Q3ETA3</accession>
<dbReference type="AlphaFoldDB" id="A0A3Q3ETA3"/>
<name>A0A3Q3ETA3_9LABR</name>
<dbReference type="InParanoid" id="A0A3Q3ETA3"/>
<dbReference type="CDD" id="cd00042">
    <property type="entry name" value="CY"/>
    <property type="match status" value="1"/>
</dbReference>
<reference evidence="5" key="2">
    <citation type="submission" date="2025-09" db="UniProtKB">
        <authorList>
            <consortium name="Ensembl"/>
        </authorList>
    </citation>
    <scope>IDENTIFICATION</scope>
</reference>
<evidence type="ECO:0000259" key="4">
    <source>
        <dbReference type="SMART" id="SM00043"/>
    </source>
</evidence>
<dbReference type="PANTHER" id="PTHR46186">
    <property type="entry name" value="CYSTATIN"/>
    <property type="match status" value="1"/>
</dbReference>
<evidence type="ECO:0000256" key="2">
    <source>
        <dbReference type="ARBA" id="ARBA00023157"/>
    </source>
</evidence>
<feature type="signal peptide" evidence="3">
    <location>
        <begin position="1"/>
        <end position="19"/>
    </location>
</feature>
<proteinExistence type="inferred from homology"/>
<dbReference type="InterPro" id="IPR000010">
    <property type="entry name" value="Cystatin_dom"/>
</dbReference>
<dbReference type="SMART" id="SM00043">
    <property type="entry name" value="CY"/>
    <property type="match status" value="1"/>
</dbReference>
<dbReference type="GO" id="GO:0004869">
    <property type="term" value="F:cysteine-type endopeptidase inhibitor activity"/>
    <property type="evidence" value="ECO:0007669"/>
    <property type="project" value="InterPro"/>
</dbReference>
<feature type="domain" description="Cystatin" evidence="4">
    <location>
        <begin position="22"/>
        <end position="120"/>
    </location>
</feature>
<dbReference type="FunFam" id="3.10.450.10:FF:000004">
    <property type="entry name" value="Cystatin C"/>
    <property type="match status" value="1"/>
</dbReference>
<dbReference type="GO" id="GO:0005615">
    <property type="term" value="C:extracellular space"/>
    <property type="evidence" value="ECO:0007669"/>
    <property type="project" value="TreeGrafter"/>
</dbReference>
<dbReference type="GeneTree" id="ENSGT00940000173563"/>
<evidence type="ECO:0000313" key="5">
    <source>
        <dbReference type="Ensembl" id="ENSLBEP00000010594.1"/>
    </source>
</evidence>
<feature type="chain" id="PRO_5018766656" evidence="3">
    <location>
        <begin position="20"/>
        <end position="131"/>
    </location>
</feature>
<reference evidence="5" key="1">
    <citation type="submission" date="2025-08" db="UniProtKB">
        <authorList>
            <consortium name="Ensembl"/>
        </authorList>
    </citation>
    <scope>IDENTIFICATION</scope>
</reference>
<protein>
    <submittedName>
        <fullName evidence="5">Cystatin-like</fullName>
    </submittedName>
</protein>
<evidence type="ECO:0000256" key="3">
    <source>
        <dbReference type="SAM" id="SignalP"/>
    </source>
</evidence>
<sequence length="131" mass="14945">MFFCVYLVFFASFGRVLIAEHMMIGQPQDVLVNNTNVLKAARFAVVEFNRANTDHQFDYKIVNITSAKIQVVAGLNYILDVLLGRTMCKTDSSLCELRCHFIVTDVPWEHFRTLSVKKCHFYNVTDSASDA</sequence>
<dbReference type="GO" id="GO:0005737">
    <property type="term" value="C:cytoplasm"/>
    <property type="evidence" value="ECO:0007669"/>
    <property type="project" value="TreeGrafter"/>
</dbReference>
<keyword evidence="6" id="KW-1185">Reference proteome</keyword>
<organism evidence="5 6">
    <name type="scientific">Labrus bergylta</name>
    <name type="common">ballan wrasse</name>
    <dbReference type="NCBI Taxonomy" id="56723"/>
    <lineage>
        <taxon>Eukaryota</taxon>
        <taxon>Metazoa</taxon>
        <taxon>Chordata</taxon>
        <taxon>Craniata</taxon>
        <taxon>Vertebrata</taxon>
        <taxon>Euteleostomi</taxon>
        <taxon>Actinopterygii</taxon>
        <taxon>Neopterygii</taxon>
        <taxon>Teleostei</taxon>
        <taxon>Neoteleostei</taxon>
        <taxon>Acanthomorphata</taxon>
        <taxon>Eupercaria</taxon>
        <taxon>Labriformes</taxon>
        <taxon>Labridae</taxon>
        <taxon>Labrus</taxon>
    </lineage>
</organism>
<dbReference type="STRING" id="56723.ENSLBEP00000010594"/>
<keyword evidence="2" id="KW-1015">Disulfide bond</keyword>